<comment type="similarity">
    <text evidence="2">Belongs to the ABC transporter superfamily.</text>
</comment>
<keyword evidence="5" id="KW-0547">Nucleotide-binding</keyword>
<dbReference type="Gene3D" id="3.40.50.300">
    <property type="entry name" value="P-loop containing nucleotide triphosphate hydrolases"/>
    <property type="match status" value="1"/>
</dbReference>
<keyword evidence="4" id="KW-1003">Cell membrane</keyword>
<dbReference type="GO" id="GO:0016887">
    <property type="term" value="F:ATP hydrolysis activity"/>
    <property type="evidence" value="ECO:0007669"/>
    <property type="project" value="InterPro"/>
</dbReference>
<dbReference type="CDD" id="cd03257">
    <property type="entry name" value="ABC_NikE_OppD_transporters"/>
    <property type="match status" value="1"/>
</dbReference>
<protein>
    <submittedName>
        <fullName evidence="9">ABC transporter ATP-binding protein</fullName>
    </submittedName>
</protein>
<comment type="subcellular location">
    <subcellularLocation>
        <location evidence="1">Cell membrane</location>
        <topology evidence="1">Peripheral membrane protein</topology>
    </subcellularLocation>
</comment>
<comment type="caution">
    <text evidence="9">The sequence shown here is derived from an EMBL/GenBank/DDBJ whole genome shotgun (WGS) entry which is preliminary data.</text>
</comment>
<keyword evidence="3" id="KW-0813">Transport</keyword>
<dbReference type="GO" id="GO:0005886">
    <property type="term" value="C:plasma membrane"/>
    <property type="evidence" value="ECO:0007669"/>
    <property type="project" value="UniProtKB-SubCell"/>
</dbReference>
<proteinExistence type="inferred from homology"/>
<evidence type="ECO:0000256" key="5">
    <source>
        <dbReference type="ARBA" id="ARBA00022741"/>
    </source>
</evidence>
<evidence type="ECO:0000256" key="7">
    <source>
        <dbReference type="ARBA" id="ARBA00023136"/>
    </source>
</evidence>
<feature type="domain" description="ABC transporter" evidence="8">
    <location>
        <begin position="5"/>
        <end position="250"/>
    </location>
</feature>
<evidence type="ECO:0000259" key="8">
    <source>
        <dbReference type="PROSITE" id="PS50893"/>
    </source>
</evidence>
<dbReference type="InterPro" id="IPR003439">
    <property type="entry name" value="ABC_transporter-like_ATP-bd"/>
</dbReference>
<dbReference type="PROSITE" id="PS50893">
    <property type="entry name" value="ABC_TRANSPORTER_2"/>
    <property type="match status" value="1"/>
</dbReference>
<reference evidence="9" key="2">
    <citation type="submission" date="2021-04" db="EMBL/GenBank/DDBJ databases">
        <authorList>
            <person name="Gilroy R."/>
        </authorList>
    </citation>
    <scope>NUCLEOTIDE SEQUENCE</scope>
    <source>
        <strain evidence="9">CHK188-5543</strain>
    </source>
</reference>
<dbReference type="SMART" id="SM00382">
    <property type="entry name" value="AAA"/>
    <property type="match status" value="1"/>
</dbReference>
<dbReference type="Pfam" id="PF00005">
    <property type="entry name" value="ABC_tran"/>
    <property type="match status" value="1"/>
</dbReference>
<dbReference type="AlphaFoldDB" id="A0A9D1WS79"/>
<name>A0A9D1WS79_9FIRM</name>
<reference evidence="9" key="1">
    <citation type="journal article" date="2021" name="PeerJ">
        <title>Extensive microbial diversity within the chicken gut microbiome revealed by metagenomics and culture.</title>
        <authorList>
            <person name="Gilroy R."/>
            <person name="Ravi A."/>
            <person name="Getino M."/>
            <person name="Pursley I."/>
            <person name="Horton D.L."/>
            <person name="Alikhan N.F."/>
            <person name="Baker D."/>
            <person name="Gharbi K."/>
            <person name="Hall N."/>
            <person name="Watson M."/>
            <person name="Adriaenssens E.M."/>
            <person name="Foster-Nyarko E."/>
            <person name="Jarju S."/>
            <person name="Secka A."/>
            <person name="Antonio M."/>
            <person name="Oren A."/>
            <person name="Chaudhuri R.R."/>
            <person name="La Ragione R."/>
            <person name="Hildebrand F."/>
            <person name="Pallen M.J."/>
        </authorList>
    </citation>
    <scope>NUCLEOTIDE SEQUENCE</scope>
    <source>
        <strain evidence="9">CHK188-5543</strain>
    </source>
</reference>
<dbReference type="PANTHER" id="PTHR43297">
    <property type="entry name" value="OLIGOPEPTIDE TRANSPORT ATP-BINDING PROTEIN APPD"/>
    <property type="match status" value="1"/>
</dbReference>
<dbReference type="GO" id="GO:0005524">
    <property type="term" value="F:ATP binding"/>
    <property type="evidence" value="ECO:0007669"/>
    <property type="project" value="UniProtKB-KW"/>
</dbReference>
<evidence type="ECO:0000256" key="1">
    <source>
        <dbReference type="ARBA" id="ARBA00004202"/>
    </source>
</evidence>
<keyword evidence="6 9" id="KW-0067">ATP-binding</keyword>
<organism evidence="9 10">
    <name type="scientific">Candidatus Anaerotruncus excrementipullorum</name>
    <dbReference type="NCBI Taxonomy" id="2838465"/>
    <lineage>
        <taxon>Bacteria</taxon>
        <taxon>Bacillati</taxon>
        <taxon>Bacillota</taxon>
        <taxon>Clostridia</taxon>
        <taxon>Eubacteriales</taxon>
        <taxon>Oscillospiraceae</taxon>
        <taxon>Anaerotruncus</taxon>
    </lineage>
</organism>
<dbReference type="EMBL" id="DXES01000171">
    <property type="protein sequence ID" value="HIX66169.1"/>
    <property type="molecule type" value="Genomic_DNA"/>
</dbReference>
<dbReference type="SUPFAM" id="SSF52540">
    <property type="entry name" value="P-loop containing nucleoside triphosphate hydrolases"/>
    <property type="match status" value="1"/>
</dbReference>
<evidence type="ECO:0000313" key="10">
    <source>
        <dbReference type="Proteomes" id="UP000886800"/>
    </source>
</evidence>
<evidence type="ECO:0000256" key="4">
    <source>
        <dbReference type="ARBA" id="ARBA00022475"/>
    </source>
</evidence>
<accession>A0A9D1WS79</accession>
<dbReference type="PANTHER" id="PTHR43297:SF2">
    <property type="entry name" value="DIPEPTIDE TRANSPORT ATP-BINDING PROTEIN DPPD"/>
    <property type="match status" value="1"/>
</dbReference>
<dbReference type="Proteomes" id="UP000886800">
    <property type="component" value="Unassembled WGS sequence"/>
</dbReference>
<evidence type="ECO:0000256" key="2">
    <source>
        <dbReference type="ARBA" id="ARBA00005417"/>
    </source>
</evidence>
<keyword evidence="7" id="KW-0472">Membrane</keyword>
<evidence type="ECO:0000256" key="3">
    <source>
        <dbReference type="ARBA" id="ARBA00022448"/>
    </source>
</evidence>
<gene>
    <name evidence="9" type="ORF">H9736_07970</name>
</gene>
<dbReference type="InterPro" id="IPR050388">
    <property type="entry name" value="ABC_Ni/Peptide_Import"/>
</dbReference>
<dbReference type="InterPro" id="IPR027417">
    <property type="entry name" value="P-loop_NTPase"/>
</dbReference>
<dbReference type="InterPro" id="IPR003593">
    <property type="entry name" value="AAA+_ATPase"/>
</dbReference>
<evidence type="ECO:0000313" key="9">
    <source>
        <dbReference type="EMBL" id="HIX66169.1"/>
    </source>
</evidence>
<evidence type="ECO:0000256" key="6">
    <source>
        <dbReference type="ARBA" id="ARBA00022840"/>
    </source>
</evidence>
<sequence length="272" mass="28647">MQPRLSCQSVEICYGSRPALRGVSFALAPGEILGVVGESGSGKSTLLRAVAGLLPPGARVTAGSLQFAGQELAGLSPRGFARLRGSGLGMIFQDAGASFCPVRTIGSQLYEVLAAHRRLTRREARQQALALFDQLLLQDGERIWQSYPFQLSGGMVQRVGIAAAMLLHPPVLLADEPTSALDAAAQRQVLQTLLRLRELYGTSILLVTHDMGVAARADTLLVLREGAPVEYGPAPAVLGSPQAAYTRQLLAAAPRLHRAGGEPPAAPPEGAF</sequence>